<dbReference type="AlphaFoldDB" id="A0A6I1FHS9"/>
<dbReference type="FunFam" id="3.40.710.10:FF:000026">
    <property type="entry name" value="Penicillin-binding protein 1"/>
    <property type="match status" value="1"/>
</dbReference>
<reference evidence="10 11" key="1">
    <citation type="submission" date="2019-10" db="EMBL/GenBank/DDBJ databases">
        <title>Bacillus aerolatum sp. nov., isolated from bioaerosol of sport playgrounds.</title>
        <authorList>
            <person name="Chen P."/>
            <person name="Zhang G."/>
        </authorList>
    </citation>
    <scope>NUCLEOTIDE SEQUENCE [LARGE SCALE GENOMIC DNA]</scope>
    <source>
        <strain evidence="10 11">CX253</strain>
    </source>
</reference>
<dbReference type="PANTHER" id="PTHR30627">
    <property type="entry name" value="PEPTIDOGLYCAN D,D-TRANSPEPTIDASE"/>
    <property type="match status" value="1"/>
</dbReference>
<dbReference type="GO" id="GO:0008658">
    <property type="term" value="F:penicillin binding"/>
    <property type="evidence" value="ECO:0007669"/>
    <property type="project" value="InterPro"/>
</dbReference>
<comment type="caution">
    <text evidence="10">The sequence shown here is derived from an EMBL/GenBank/DDBJ whole genome shotgun (WGS) entry which is preliminary data.</text>
</comment>
<dbReference type="CDD" id="cd06575">
    <property type="entry name" value="PASTA_Pbp2x-like_2"/>
    <property type="match status" value="1"/>
</dbReference>
<dbReference type="Proteomes" id="UP000429595">
    <property type="component" value="Unassembled WGS sequence"/>
</dbReference>
<evidence type="ECO:0000256" key="2">
    <source>
        <dbReference type="ARBA" id="ARBA00004752"/>
    </source>
</evidence>
<feature type="compositionally biased region" description="Basic and acidic residues" evidence="7">
    <location>
        <begin position="723"/>
        <end position="753"/>
    </location>
</feature>
<dbReference type="InterPro" id="IPR012338">
    <property type="entry name" value="Beta-lactam/transpept-like"/>
</dbReference>
<comment type="similarity">
    <text evidence="3">Belongs to the transpeptidase family.</text>
</comment>
<dbReference type="InterPro" id="IPR001460">
    <property type="entry name" value="PCN-bd_Tpept"/>
</dbReference>
<name>A0A6I1FHS9_9BACI</name>
<dbReference type="Pfam" id="PF03717">
    <property type="entry name" value="PBP_dimer"/>
    <property type="match status" value="1"/>
</dbReference>
<dbReference type="PROSITE" id="PS51178">
    <property type="entry name" value="PASTA"/>
    <property type="match status" value="2"/>
</dbReference>
<dbReference type="Gene3D" id="2.20.70.70">
    <property type="match status" value="1"/>
</dbReference>
<dbReference type="GO" id="GO:0009252">
    <property type="term" value="P:peptidoglycan biosynthetic process"/>
    <property type="evidence" value="ECO:0007669"/>
    <property type="project" value="UniProtKB-UniPathway"/>
</dbReference>
<protein>
    <recommendedName>
        <fullName evidence="4">serine-type D-Ala-D-Ala carboxypeptidase</fullName>
        <ecNumber evidence="4">3.4.16.4</ecNumber>
    </recommendedName>
</protein>
<dbReference type="Gene3D" id="3.40.710.10">
    <property type="entry name" value="DD-peptidase/beta-lactamase superfamily"/>
    <property type="match status" value="1"/>
</dbReference>
<evidence type="ECO:0000256" key="5">
    <source>
        <dbReference type="ARBA" id="ARBA00023136"/>
    </source>
</evidence>
<evidence type="ECO:0000313" key="10">
    <source>
        <dbReference type="EMBL" id="KAB7707967.1"/>
    </source>
</evidence>
<dbReference type="Pfam" id="PF00905">
    <property type="entry name" value="Transpeptidase"/>
    <property type="match status" value="1"/>
</dbReference>
<dbReference type="InterPro" id="IPR005311">
    <property type="entry name" value="PBP_dimer"/>
</dbReference>
<feature type="region of interest" description="Disordered" evidence="7">
    <location>
        <begin position="723"/>
        <end position="761"/>
    </location>
</feature>
<dbReference type="GO" id="GO:0009002">
    <property type="term" value="F:serine-type D-Ala-D-Ala carboxypeptidase activity"/>
    <property type="evidence" value="ECO:0007669"/>
    <property type="project" value="UniProtKB-EC"/>
</dbReference>
<organism evidence="10 11">
    <name type="scientific">Bacillus aerolatus</name>
    <dbReference type="NCBI Taxonomy" id="2653354"/>
    <lineage>
        <taxon>Bacteria</taxon>
        <taxon>Bacillati</taxon>
        <taxon>Bacillota</taxon>
        <taxon>Bacilli</taxon>
        <taxon>Bacillales</taxon>
        <taxon>Bacillaceae</taxon>
        <taxon>Bacillus</taxon>
    </lineage>
</organism>
<evidence type="ECO:0000256" key="6">
    <source>
        <dbReference type="ARBA" id="ARBA00034000"/>
    </source>
</evidence>
<dbReference type="InterPro" id="IPR005543">
    <property type="entry name" value="PASTA_dom"/>
</dbReference>
<dbReference type="SUPFAM" id="SSF54184">
    <property type="entry name" value="Penicillin-binding protein 2x (pbp-2x), c-terminal domain"/>
    <property type="match status" value="2"/>
</dbReference>
<evidence type="ECO:0000256" key="7">
    <source>
        <dbReference type="SAM" id="MobiDB-lite"/>
    </source>
</evidence>
<dbReference type="EMBL" id="WEIO01000002">
    <property type="protein sequence ID" value="KAB7707967.1"/>
    <property type="molecule type" value="Genomic_DNA"/>
</dbReference>
<dbReference type="RefSeq" id="WP_152149954.1">
    <property type="nucleotide sequence ID" value="NZ_WEIO01000002.1"/>
</dbReference>
<dbReference type="CDD" id="cd06576">
    <property type="entry name" value="PASTA_Pbp2x-like_1"/>
    <property type="match status" value="1"/>
</dbReference>
<dbReference type="SUPFAM" id="SSF56519">
    <property type="entry name" value="Penicillin binding protein dimerisation domain"/>
    <property type="match status" value="1"/>
</dbReference>
<keyword evidence="8" id="KW-0812">Transmembrane</keyword>
<dbReference type="GO" id="GO:0005886">
    <property type="term" value="C:plasma membrane"/>
    <property type="evidence" value="ECO:0007669"/>
    <property type="project" value="TreeGrafter"/>
</dbReference>
<dbReference type="PANTHER" id="PTHR30627:SF26">
    <property type="entry name" value="PENICILLIN-BINDING PROTEIN 2B"/>
    <property type="match status" value="1"/>
</dbReference>
<dbReference type="Gene3D" id="3.30.70.2110">
    <property type="match status" value="1"/>
</dbReference>
<dbReference type="UniPathway" id="UPA00219"/>
<evidence type="ECO:0000256" key="4">
    <source>
        <dbReference type="ARBA" id="ARBA00012448"/>
    </source>
</evidence>
<feature type="transmembrane region" description="Helical" evidence="8">
    <location>
        <begin position="12"/>
        <end position="32"/>
    </location>
</feature>
<dbReference type="Gene3D" id="3.90.1310.10">
    <property type="entry name" value="Penicillin-binding protein 2a (Domain 2)"/>
    <property type="match status" value="1"/>
</dbReference>
<dbReference type="SMART" id="SM00740">
    <property type="entry name" value="PASTA"/>
    <property type="match status" value="2"/>
</dbReference>
<evidence type="ECO:0000256" key="8">
    <source>
        <dbReference type="SAM" id="Phobius"/>
    </source>
</evidence>
<feature type="domain" description="PASTA" evidence="9">
    <location>
        <begin position="657"/>
        <end position="714"/>
    </location>
</feature>
<keyword evidence="8" id="KW-1133">Transmembrane helix</keyword>
<dbReference type="Pfam" id="PF03793">
    <property type="entry name" value="PASTA"/>
    <property type="match status" value="2"/>
</dbReference>
<dbReference type="GO" id="GO:0071555">
    <property type="term" value="P:cell wall organization"/>
    <property type="evidence" value="ECO:0007669"/>
    <property type="project" value="TreeGrafter"/>
</dbReference>
<feature type="domain" description="PASTA" evidence="9">
    <location>
        <begin position="597"/>
        <end position="656"/>
    </location>
</feature>
<evidence type="ECO:0000256" key="1">
    <source>
        <dbReference type="ARBA" id="ARBA00004370"/>
    </source>
</evidence>
<keyword evidence="11" id="KW-1185">Reference proteome</keyword>
<evidence type="ECO:0000259" key="9">
    <source>
        <dbReference type="PROSITE" id="PS51178"/>
    </source>
</evidence>
<comment type="pathway">
    <text evidence="2">Cell wall biogenesis; peptidoglycan biosynthesis.</text>
</comment>
<accession>A0A6I1FHS9</accession>
<proteinExistence type="inferred from homology"/>
<comment type="catalytic activity">
    <reaction evidence="6">
        <text>Preferential cleavage: (Ac)2-L-Lys-D-Ala-|-D-Ala. Also transpeptidation of peptidyl-alanyl moieties that are N-acyl substituents of D-alanine.</text>
        <dbReference type="EC" id="3.4.16.4"/>
    </reaction>
</comment>
<dbReference type="InterPro" id="IPR050515">
    <property type="entry name" value="Beta-lactam/transpept"/>
</dbReference>
<evidence type="ECO:0000313" key="11">
    <source>
        <dbReference type="Proteomes" id="UP000429595"/>
    </source>
</evidence>
<dbReference type="SUPFAM" id="SSF56601">
    <property type="entry name" value="beta-lactamase/transpeptidase-like"/>
    <property type="match status" value="1"/>
</dbReference>
<evidence type="ECO:0000256" key="3">
    <source>
        <dbReference type="ARBA" id="ARBA00007171"/>
    </source>
</evidence>
<dbReference type="InterPro" id="IPR036138">
    <property type="entry name" value="PBP_dimer_sf"/>
</dbReference>
<sequence>MNENRTNMKKGAAILFTIFALLFFVLFARFLFIQISGKADGHSLKNEALQKYLRTDVLEANRGTIYDQHGTVIAEDTTSFTLAAILDPSMTTNPKNPKHVTDPEKTAEVLAKYIDMEKGDIEKQLKKKGLFQVEFGKYGRDLSNKVKKEIEEEKLPGIFFLRDSKRFYPNGKFASHLVGFVQKLEEKKGNQVVQRIIGQMGIEKTYEDYLRGTNGKIQYKSDLWGYLLQDKKQMIQEPDDGDNIYLTIDTKIQTFMEDALNEVEKQYKPGKAFALVADAKTGEILAMGQRPSFHPDTRVGLGENWSNDLVEYSFEPGSTMKIFTLAAAIEEGVFHPNEKYKSGRYKVGSESIRDHNGGEGWGDITYLEGVQRSSNVAMANLLEKMSPDVFRQYLDDFHFGQKTGIQLPNEAKGVILYNWPLEQVTTAFGQGTTTTPMQLVQAATAIANDGKMMRPFIIDRIVDDKTNKAIVNNKPEKVGEPISKETAEQAREVLKTVTTAEHGTGQIYQIQGYEVAGKTGTAQMPNPQGGYLQGANNYIFSFLGMAPAKDPQLIVYAAVAQPKLDGEAGSVPVSKIFNPVMRNSLQYLNIKPKQTPTAKTIKLKDFKNERTTEAVKELKANKIQPIVIGTGKEVAGQSPEADSPLLQGEKVILQTDGTATMPDMENWSLRDVMKAANLVGLKVSYTGEGYVVGQNIKPGASLKNGQKLILKLMKQKEKALLEQKEKERQKEEAEKAKKEIEASAETAEKKEAEENLETQEE</sequence>
<keyword evidence="5 8" id="KW-0472">Membrane</keyword>
<dbReference type="EC" id="3.4.16.4" evidence="4"/>
<gene>
    <name evidence="10" type="ORF">F9802_04425</name>
</gene>
<comment type="subcellular location">
    <subcellularLocation>
        <location evidence="1">Membrane</location>
    </subcellularLocation>
</comment>